<dbReference type="AlphaFoldDB" id="A0A345DD65"/>
<evidence type="ECO:0000313" key="3">
    <source>
        <dbReference type="Proteomes" id="UP000252182"/>
    </source>
</evidence>
<dbReference type="GO" id="GO:0003677">
    <property type="term" value="F:DNA binding"/>
    <property type="evidence" value="ECO:0007669"/>
    <property type="project" value="UniProtKB-KW"/>
</dbReference>
<dbReference type="GO" id="GO:0016226">
    <property type="term" value="P:iron-sulfur cluster assembly"/>
    <property type="evidence" value="ECO:0007669"/>
    <property type="project" value="TreeGrafter"/>
</dbReference>
<dbReference type="RefSeq" id="WP_373277789.1">
    <property type="nucleotide sequence ID" value="NZ_CP031124.1"/>
</dbReference>
<keyword evidence="3" id="KW-1185">Reference proteome</keyword>
<dbReference type="Proteomes" id="UP000252182">
    <property type="component" value="Chromosome"/>
</dbReference>
<dbReference type="KEGG" id="hyf:DTO96_102049"/>
<comment type="similarity">
    <text evidence="1">Belongs to the BolA/IbaG family.</text>
</comment>
<name>A0A345DD65_9BURK</name>
<organism evidence="2 3">
    <name type="scientific">Ephemeroptericola cinctiostellae</name>
    <dbReference type="NCBI Taxonomy" id="2268024"/>
    <lineage>
        <taxon>Bacteria</taxon>
        <taxon>Pseudomonadati</taxon>
        <taxon>Pseudomonadota</taxon>
        <taxon>Betaproteobacteria</taxon>
        <taxon>Burkholderiales</taxon>
        <taxon>Burkholderiaceae</taxon>
        <taxon>Ephemeroptericola</taxon>
    </lineage>
</organism>
<gene>
    <name evidence="2" type="primary">bolA</name>
    <name evidence="2" type="ORF">DTO96_102049</name>
</gene>
<dbReference type="PANTHER" id="PTHR46230:SF7">
    <property type="entry name" value="BOLA-LIKE PROTEIN 1"/>
    <property type="match status" value="1"/>
</dbReference>
<accession>A0A345DD65</accession>
<dbReference type="InterPro" id="IPR002634">
    <property type="entry name" value="BolA"/>
</dbReference>
<dbReference type="EMBL" id="CP031124">
    <property type="protein sequence ID" value="AXF86303.1"/>
    <property type="molecule type" value="Genomic_DNA"/>
</dbReference>
<evidence type="ECO:0000313" key="2">
    <source>
        <dbReference type="EMBL" id="AXF86303.1"/>
    </source>
</evidence>
<protein>
    <submittedName>
        <fullName evidence="2">DNA-binding transcriptional regulator BolA</fullName>
    </submittedName>
</protein>
<evidence type="ECO:0000256" key="1">
    <source>
        <dbReference type="RuleBase" id="RU003860"/>
    </source>
</evidence>
<sequence length="89" mass="9734">MMNDVQAELEARLIAALSPTELSVMDESHLHAGHVGARGGARHFAVRIVSLKFNGLTRMAQHRLVYAAMADLMPHPIHALRIESIATLV</sequence>
<dbReference type="Pfam" id="PF01722">
    <property type="entry name" value="BolA"/>
    <property type="match status" value="1"/>
</dbReference>
<dbReference type="PANTHER" id="PTHR46230">
    <property type="match status" value="1"/>
</dbReference>
<reference evidence="3" key="1">
    <citation type="submission" date="2018-07" db="EMBL/GenBank/DDBJ databases">
        <authorList>
            <person name="Kim H."/>
        </authorList>
    </citation>
    <scope>NUCLEOTIDE SEQUENCE [LARGE SCALE GENOMIC DNA]</scope>
    <source>
        <strain evidence="3">F02</strain>
    </source>
</reference>
<dbReference type="PIRSF" id="PIRSF003113">
    <property type="entry name" value="BolA"/>
    <property type="match status" value="1"/>
</dbReference>
<keyword evidence="2" id="KW-0238">DNA-binding</keyword>
<dbReference type="InterPro" id="IPR036065">
    <property type="entry name" value="BolA-like_sf"/>
</dbReference>
<dbReference type="Gene3D" id="3.30.300.90">
    <property type="entry name" value="BolA-like"/>
    <property type="match status" value="1"/>
</dbReference>
<proteinExistence type="inferred from homology"/>
<dbReference type="SUPFAM" id="SSF82657">
    <property type="entry name" value="BolA-like"/>
    <property type="match status" value="1"/>
</dbReference>